<dbReference type="RefSeq" id="WP_154459457.1">
    <property type="nucleotide sequence ID" value="NZ_VUMM01000003.1"/>
</dbReference>
<evidence type="ECO:0000256" key="2">
    <source>
        <dbReference type="ARBA" id="ARBA00009152"/>
    </source>
</evidence>
<evidence type="ECO:0000259" key="9">
    <source>
        <dbReference type="Pfam" id="PF02811"/>
    </source>
</evidence>
<evidence type="ECO:0000256" key="4">
    <source>
        <dbReference type="ARBA" id="ARBA00022605"/>
    </source>
</evidence>
<dbReference type="GO" id="GO:0005737">
    <property type="term" value="C:cytoplasm"/>
    <property type="evidence" value="ECO:0007669"/>
    <property type="project" value="TreeGrafter"/>
</dbReference>
<dbReference type="EC" id="3.1.3.15" evidence="3 8"/>
<gene>
    <name evidence="10" type="ORF">FYJ50_02425</name>
</gene>
<evidence type="ECO:0000256" key="6">
    <source>
        <dbReference type="ARBA" id="ARBA00023102"/>
    </source>
</evidence>
<dbReference type="NCBIfam" id="TIGR01856">
    <property type="entry name" value="hisJ_fam"/>
    <property type="match status" value="1"/>
</dbReference>
<dbReference type="Pfam" id="PF02811">
    <property type="entry name" value="PHP"/>
    <property type="match status" value="1"/>
</dbReference>
<dbReference type="UniPathway" id="UPA00031">
    <property type="reaction ID" value="UER00013"/>
</dbReference>
<keyword evidence="11" id="KW-1185">Reference proteome</keyword>
<comment type="pathway">
    <text evidence="1 8">Amino-acid biosynthesis; L-histidine biosynthesis; L-histidine from 5-phospho-alpha-D-ribose 1-diphosphate: step 8/9.</text>
</comment>
<dbReference type="CDD" id="cd12110">
    <property type="entry name" value="PHP_HisPPase_Hisj_like"/>
    <property type="match status" value="1"/>
</dbReference>
<name>A0A7X2N2X4_9FIRM</name>
<protein>
    <recommendedName>
        <fullName evidence="3 8">Histidinol-phosphatase</fullName>
        <shortName evidence="8">HolPase</shortName>
        <ecNumber evidence="3 8">3.1.3.15</ecNumber>
    </recommendedName>
</protein>
<keyword evidence="4 8" id="KW-0028">Amino-acid biosynthesis</keyword>
<sequence>MIKQNLHTHSLYCDGKDSFEEMIQTAIEKEFTILGFSSHGYTPDETLGMDEETIIKYQKELKGLKNKYKDQISIYTGIEQDMLYRVKHPDSFDYIIGSKHCVNGTGYENGVDCSKEITKKIVQSQFSNDFLLYAKNYYEDIIQMADWDEVDIIGHFDLIMKYNEDQSFLSFSNRKYINMACDALDCLLSKDKIIEVNTGAMARGYRSQAYPEVHLLEYIASKNGKIILNSDCHNRKDLDAGYDSTLASLEKIGFKEMMVLTDCGFKAVDIKQFKRG</sequence>
<keyword evidence="5 8" id="KW-0378">Hydrolase</keyword>
<evidence type="ECO:0000256" key="3">
    <source>
        <dbReference type="ARBA" id="ARBA00013085"/>
    </source>
</evidence>
<organism evidence="10 11">
    <name type="scientific">Floccifex porci</name>
    <dbReference type="NCBI Taxonomy" id="2606629"/>
    <lineage>
        <taxon>Bacteria</taxon>
        <taxon>Bacillati</taxon>
        <taxon>Bacillota</taxon>
        <taxon>Erysipelotrichia</taxon>
        <taxon>Erysipelotrichales</taxon>
        <taxon>Erysipelotrichaceae</taxon>
        <taxon>Floccifex</taxon>
    </lineage>
</organism>
<proteinExistence type="inferred from homology"/>
<evidence type="ECO:0000256" key="7">
    <source>
        <dbReference type="ARBA" id="ARBA00049158"/>
    </source>
</evidence>
<dbReference type="InterPro" id="IPR016195">
    <property type="entry name" value="Pol/histidinol_Pase-like"/>
</dbReference>
<dbReference type="Gene3D" id="3.20.20.140">
    <property type="entry name" value="Metal-dependent hydrolases"/>
    <property type="match status" value="1"/>
</dbReference>
<dbReference type="SUPFAM" id="SSF89550">
    <property type="entry name" value="PHP domain-like"/>
    <property type="match status" value="1"/>
</dbReference>
<comment type="caution">
    <text evidence="10">The sequence shown here is derived from an EMBL/GenBank/DDBJ whole genome shotgun (WGS) entry which is preliminary data.</text>
</comment>
<dbReference type="Proteomes" id="UP000470082">
    <property type="component" value="Unassembled WGS sequence"/>
</dbReference>
<comment type="similarity">
    <text evidence="2 8">Belongs to the PHP hydrolase family. HisK subfamily.</text>
</comment>
<evidence type="ECO:0000313" key="11">
    <source>
        <dbReference type="Proteomes" id="UP000470082"/>
    </source>
</evidence>
<evidence type="ECO:0000256" key="1">
    <source>
        <dbReference type="ARBA" id="ARBA00004970"/>
    </source>
</evidence>
<evidence type="ECO:0000256" key="8">
    <source>
        <dbReference type="RuleBase" id="RU366003"/>
    </source>
</evidence>
<evidence type="ECO:0000256" key="5">
    <source>
        <dbReference type="ARBA" id="ARBA00022801"/>
    </source>
</evidence>
<dbReference type="InterPro" id="IPR004013">
    <property type="entry name" value="PHP_dom"/>
</dbReference>
<dbReference type="GO" id="GO:0004401">
    <property type="term" value="F:histidinol-phosphatase activity"/>
    <property type="evidence" value="ECO:0007669"/>
    <property type="project" value="UniProtKB-UniRule"/>
</dbReference>
<dbReference type="InterPro" id="IPR010140">
    <property type="entry name" value="Histidinol_P_phosphatase_HisJ"/>
</dbReference>
<dbReference type="EMBL" id="VUMM01000003">
    <property type="protein sequence ID" value="MSS00983.1"/>
    <property type="molecule type" value="Genomic_DNA"/>
</dbReference>
<dbReference type="AlphaFoldDB" id="A0A7X2N2X4"/>
<evidence type="ECO:0000313" key="10">
    <source>
        <dbReference type="EMBL" id="MSS00983.1"/>
    </source>
</evidence>
<dbReference type="GO" id="GO:0000105">
    <property type="term" value="P:L-histidine biosynthetic process"/>
    <property type="evidence" value="ECO:0007669"/>
    <property type="project" value="UniProtKB-UniRule"/>
</dbReference>
<comment type="catalytic activity">
    <reaction evidence="7 8">
        <text>L-histidinol phosphate + H2O = L-histidinol + phosphate</text>
        <dbReference type="Rhea" id="RHEA:14465"/>
        <dbReference type="ChEBI" id="CHEBI:15377"/>
        <dbReference type="ChEBI" id="CHEBI:43474"/>
        <dbReference type="ChEBI" id="CHEBI:57699"/>
        <dbReference type="ChEBI" id="CHEBI:57980"/>
        <dbReference type="EC" id="3.1.3.15"/>
    </reaction>
</comment>
<dbReference type="PANTHER" id="PTHR21039:SF0">
    <property type="entry name" value="HISTIDINOL-PHOSPHATASE"/>
    <property type="match status" value="1"/>
</dbReference>
<reference evidence="10 11" key="1">
    <citation type="submission" date="2019-08" db="EMBL/GenBank/DDBJ databases">
        <title>In-depth cultivation of the pig gut microbiome towards novel bacterial diversity and tailored functional studies.</title>
        <authorList>
            <person name="Wylensek D."/>
            <person name="Hitch T.C.A."/>
            <person name="Clavel T."/>
        </authorList>
    </citation>
    <scope>NUCLEOTIDE SEQUENCE [LARGE SCALE GENOMIC DNA]</scope>
    <source>
        <strain evidence="10 11">LKV-178-WT-2G</strain>
    </source>
</reference>
<dbReference type="PANTHER" id="PTHR21039">
    <property type="entry name" value="HISTIDINOL PHOSPHATASE-RELATED"/>
    <property type="match status" value="1"/>
</dbReference>
<feature type="domain" description="PHP" evidence="9">
    <location>
        <begin position="6"/>
        <end position="198"/>
    </location>
</feature>
<keyword evidence="6 8" id="KW-0368">Histidine biosynthesis</keyword>
<accession>A0A7X2N2X4</accession>